<dbReference type="InterPro" id="IPR010985">
    <property type="entry name" value="Ribbon_hlx_hlx"/>
</dbReference>
<evidence type="ECO:0000313" key="1">
    <source>
        <dbReference type="EMBL" id="GLQ67551.1"/>
    </source>
</evidence>
<comment type="caution">
    <text evidence="1">The sequence shown here is derived from an EMBL/GenBank/DDBJ whole genome shotgun (WGS) entry which is preliminary data.</text>
</comment>
<dbReference type="EMBL" id="BSNV01000056">
    <property type="protein sequence ID" value="GLQ67551.1"/>
    <property type="molecule type" value="Genomic_DNA"/>
</dbReference>
<dbReference type="Gene3D" id="1.10.1220.10">
    <property type="entry name" value="Met repressor-like"/>
    <property type="match status" value="1"/>
</dbReference>
<dbReference type="Proteomes" id="UP001156629">
    <property type="component" value="Unassembled WGS sequence"/>
</dbReference>
<name>A0ABQ5WVM7_9PROT</name>
<evidence type="ECO:0000313" key="2">
    <source>
        <dbReference type="Proteomes" id="UP001156629"/>
    </source>
</evidence>
<organism evidence="1 2">
    <name type="scientific">Gluconobacter kondonii</name>
    <dbReference type="NCBI Taxonomy" id="941463"/>
    <lineage>
        <taxon>Bacteria</taxon>
        <taxon>Pseudomonadati</taxon>
        <taxon>Pseudomonadota</taxon>
        <taxon>Alphaproteobacteria</taxon>
        <taxon>Acetobacterales</taxon>
        <taxon>Acetobacteraceae</taxon>
        <taxon>Gluconobacter</taxon>
    </lineage>
</organism>
<dbReference type="GeneID" id="76196128"/>
<keyword evidence="2" id="KW-1185">Reference proteome</keyword>
<protein>
    <recommendedName>
        <fullName evidence="3">Arc-like DNA binding domain-containing protein</fullName>
    </recommendedName>
</protein>
<gene>
    <name evidence="1" type="ORF">GCM10007870_31360</name>
</gene>
<evidence type="ECO:0008006" key="3">
    <source>
        <dbReference type="Google" id="ProtNLM"/>
    </source>
</evidence>
<dbReference type="SUPFAM" id="SSF47598">
    <property type="entry name" value="Ribbon-helix-helix"/>
    <property type="match status" value="1"/>
</dbReference>
<dbReference type="InterPro" id="IPR013321">
    <property type="entry name" value="Arc_rbn_hlx_hlx"/>
</dbReference>
<reference evidence="2" key="1">
    <citation type="journal article" date="2019" name="Int. J. Syst. Evol. Microbiol.">
        <title>The Global Catalogue of Microorganisms (GCM) 10K type strain sequencing project: providing services to taxonomists for standard genome sequencing and annotation.</title>
        <authorList>
            <consortium name="The Broad Institute Genomics Platform"/>
            <consortium name="The Broad Institute Genome Sequencing Center for Infectious Disease"/>
            <person name="Wu L."/>
            <person name="Ma J."/>
        </authorList>
    </citation>
    <scope>NUCLEOTIDE SEQUENCE [LARGE SCALE GENOMIC DNA]</scope>
    <source>
        <strain evidence="2">NBRC 3266</strain>
    </source>
</reference>
<proteinExistence type="predicted"/>
<accession>A0ABQ5WVM7</accession>
<dbReference type="RefSeq" id="WP_145994805.1">
    <property type="nucleotide sequence ID" value="NZ_BEWP01000041.1"/>
</dbReference>
<sequence>MIDSAPDTWFKLRLSGPLRARLEEEAATRGLTLTAEILRRIESTLDGTDNRVSKLEELTGDGDWGNRALWDNFGRLYDEIEKLRAELETTKDYAGVPRYDPD</sequence>